<feature type="compositionally biased region" description="Low complexity" evidence="1">
    <location>
        <begin position="14"/>
        <end position="27"/>
    </location>
</feature>
<feature type="region of interest" description="Disordered" evidence="1">
    <location>
        <begin position="1"/>
        <end position="27"/>
    </location>
</feature>
<feature type="region of interest" description="Disordered" evidence="1">
    <location>
        <begin position="107"/>
        <end position="153"/>
    </location>
</feature>
<sequence length="298" mass="34312">MAKSLENQIEKSNKSAATYTPATSSTSITSIKSSRVEVLKNCYENIRVPESYLQQESDLEREDVIPTHVQTDLDDTTALVAGTTKYERRLKTLMEINTAFSTENDKLKRRIKENKGDSAKDAHLPKKVKGSTKGKKIISDNEDDDNKEEPIDEKSARKKLRRIKAAKDLFKKNDPRITKYEKWPLLTILANQAYHSSKISETNKEDSDTVINIYDLSWCMKEHNNREPENTMTNYNVTTLCHPKMLRIDQLNIIYDTEYFERTAKEDNDIEDKELNVIIDSMEIVRSGSKSGSFMQEE</sequence>
<evidence type="ECO:0000313" key="3">
    <source>
        <dbReference type="Proteomes" id="UP000615446"/>
    </source>
</evidence>
<proteinExistence type="predicted"/>
<evidence type="ECO:0000313" key="2">
    <source>
        <dbReference type="EMBL" id="GES75520.1"/>
    </source>
</evidence>
<dbReference type="EMBL" id="BLAL01000016">
    <property type="protein sequence ID" value="GES75520.1"/>
    <property type="molecule type" value="Genomic_DNA"/>
</dbReference>
<comment type="caution">
    <text evidence="2">The sequence shown here is derived from an EMBL/GenBank/DDBJ whole genome shotgun (WGS) entry which is preliminary data.</text>
</comment>
<accession>A0A8H3KWK1</accession>
<reference evidence="2" key="1">
    <citation type="submission" date="2019-10" db="EMBL/GenBank/DDBJ databases">
        <title>Conservation and host-specific expression of non-tandemly repeated heterogenous ribosome RNA gene in arbuscular mycorrhizal fungi.</title>
        <authorList>
            <person name="Maeda T."/>
            <person name="Kobayashi Y."/>
            <person name="Nakagawa T."/>
            <person name="Ezawa T."/>
            <person name="Yamaguchi K."/>
            <person name="Bino T."/>
            <person name="Nishimoto Y."/>
            <person name="Shigenobu S."/>
            <person name="Kawaguchi M."/>
        </authorList>
    </citation>
    <scope>NUCLEOTIDE SEQUENCE</scope>
    <source>
        <strain evidence="2">HR1</strain>
    </source>
</reference>
<organism evidence="2 3">
    <name type="scientific">Rhizophagus clarus</name>
    <dbReference type="NCBI Taxonomy" id="94130"/>
    <lineage>
        <taxon>Eukaryota</taxon>
        <taxon>Fungi</taxon>
        <taxon>Fungi incertae sedis</taxon>
        <taxon>Mucoromycota</taxon>
        <taxon>Glomeromycotina</taxon>
        <taxon>Glomeromycetes</taxon>
        <taxon>Glomerales</taxon>
        <taxon>Glomeraceae</taxon>
        <taxon>Rhizophagus</taxon>
    </lineage>
</organism>
<evidence type="ECO:0000256" key="1">
    <source>
        <dbReference type="SAM" id="MobiDB-lite"/>
    </source>
</evidence>
<gene>
    <name evidence="2" type="ORF">RCL2_000295100</name>
</gene>
<feature type="compositionally biased region" description="Basic and acidic residues" evidence="1">
    <location>
        <begin position="113"/>
        <end position="124"/>
    </location>
</feature>
<dbReference type="Proteomes" id="UP000615446">
    <property type="component" value="Unassembled WGS sequence"/>
</dbReference>
<protein>
    <submittedName>
        <fullName evidence="2">Uncharacterized protein</fullName>
    </submittedName>
</protein>
<dbReference type="AlphaFoldDB" id="A0A8H3KWK1"/>
<feature type="compositionally biased region" description="Basic residues" evidence="1">
    <location>
        <begin position="125"/>
        <end position="136"/>
    </location>
</feature>
<dbReference type="OrthoDB" id="2405014at2759"/>
<name>A0A8H3KWK1_9GLOM</name>